<keyword evidence="3" id="KW-1185">Reference proteome</keyword>
<feature type="compositionally biased region" description="Basic and acidic residues" evidence="1">
    <location>
        <begin position="122"/>
        <end position="137"/>
    </location>
</feature>
<evidence type="ECO:0000256" key="1">
    <source>
        <dbReference type="SAM" id="MobiDB-lite"/>
    </source>
</evidence>
<proteinExistence type="predicted"/>
<accession>A0AAE0W301</accession>
<sequence length="164" mass="19168">MEIEVAPVLPKPYQYTTATDWACKKNTLESDKLKTETSLLERQQKQRFVKLQADILDFKDDFKIARMQKNFASQRSFKNKRETTLKRWSSLKDETYSKHARTRQTFFTISTASGDSDCMNRNRKVLDRKLSPARDRSYGANSSDAGSEESKQVFVQDRYERTDS</sequence>
<gene>
    <name evidence="2" type="ORF">CHS0354_001891</name>
</gene>
<reference evidence="2" key="1">
    <citation type="journal article" date="2021" name="Genome Biol. Evol.">
        <title>A High-Quality Reference Genome for a Parasitic Bivalve with Doubly Uniparental Inheritance (Bivalvia: Unionida).</title>
        <authorList>
            <person name="Smith C.H."/>
        </authorList>
    </citation>
    <scope>NUCLEOTIDE SEQUENCE</scope>
    <source>
        <strain evidence="2">CHS0354</strain>
    </source>
</reference>
<dbReference type="EMBL" id="JAEAOA010000182">
    <property type="protein sequence ID" value="KAK3600178.1"/>
    <property type="molecule type" value="Genomic_DNA"/>
</dbReference>
<name>A0AAE0W301_9BIVA</name>
<evidence type="ECO:0000313" key="2">
    <source>
        <dbReference type="EMBL" id="KAK3600178.1"/>
    </source>
</evidence>
<comment type="caution">
    <text evidence="2">The sequence shown here is derived from an EMBL/GenBank/DDBJ whole genome shotgun (WGS) entry which is preliminary data.</text>
</comment>
<reference evidence="2" key="2">
    <citation type="journal article" date="2021" name="Genome Biol. Evol.">
        <title>Developing a high-quality reference genome for a parasitic bivalve with doubly uniparental inheritance (Bivalvia: Unionida).</title>
        <authorList>
            <person name="Smith C.H."/>
        </authorList>
    </citation>
    <scope>NUCLEOTIDE SEQUENCE</scope>
    <source>
        <strain evidence="2">CHS0354</strain>
        <tissue evidence="2">Mantle</tissue>
    </source>
</reference>
<reference evidence="2" key="3">
    <citation type="submission" date="2023-05" db="EMBL/GenBank/DDBJ databases">
        <authorList>
            <person name="Smith C.H."/>
        </authorList>
    </citation>
    <scope>NUCLEOTIDE SEQUENCE</scope>
    <source>
        <strain evidence="2">CHS0354</strain>
        <tissue evidence="2">Mantle</tissue>
    </source>
</reference>
<organism evidence="2 3">
    <name type="scientific">Potamilus streckersoni</name>
    <dbReference type="NCBI Taxonomy" id="2493646"/>
    <lineage>
        <taxon>Eukaryota</taxon>
        <taxon>Metazoa</taxon>
        <taxon>Spiralia</taxon>
        <taxon>Lophotrochozoa</taxon>
        <taxon>Mollusca</taxon>
        <taxon>Bivalvia</taxon>
        <taxon>Autobranchia</taxon>
        <taxon>Heteroconchia</taxon>
        <taxon>Palaeoheterodonta</taxon>
        <taxon>Unionida</taxon>
        <taxon>Unionoidea</taxon>
        <taxon>Unionidae</taxon>
        <taxon>Ambleminae</taxon>
        <taxon>Lampsilini</taxon>
        <taxon>Potamilus</taxon>
    </lineage>
</organism>
<dbReference type="Proteomes" id="UP001195483">
    <property type="component" value="Unassembled WGS sequence"/>
</dbReference>
<dbReference type="AlphaFoldDB" id="A0AAE0W301"/>
<evidence type="ECO:0000313" key="3">
    <source>
        <dbReference type="Proteomes" id="UP001195483"/>
    </source>
</evidence>
<protein>
    <submittedName>
        <fullName evidence="2">Uncharacterized protein</fullName>
    </submittedName>
</protein>
<feature type="region of interest" description="Disordered" evidence="1">
    <location>
        <begin position="122"/>
        <end position="164"/>
    </location>
</feature>